<protein>
    <submittedName>
        <fullName evidence="2">Uncharacterized protein</fullName>
    </submittedName>
</protein>
<gene>
    <name evidence="2" type="ORF">SAMN05444158_2891</name>
</gene>
<evidence type="ECO:0000256" key="1">
    <source>
        <dbReference type="SAM" id="MobiDB-lite"/>
    </source>
</evidence>
<evidence type="ECO:0000313" key="3">
    <source>
        <dbReference type="Proteomes" id="UP000243904"/>
    </source>
</evidence>
<dbReference type="EMBL" id="LT629750">
    <property type="protein sequence ID" value="SDS69804.1"/>
    <property type="molecule type" value="Genomic_DNA"/>
</dbReference>
<reference evidence="3" key="1">
    <citation type="submission" date="2016-10" db="EMBL/GenBank/DDBJ databases">
        <authorList>
            <person name="Varghese N."/>
            <person name="Submissions S."/>
        </authorList>
    </citation>
    <scope>NUCLEOTIDE SEQUENCE [LARGE SCALE GENOMIC DNA]</scope>
    <source>
        <strain evidence="3">GAS369</strain>
    </source>
</reference>
<organism evidence="2 3">
    <name type="scientific">Bradyrhizobium canariense</name>
    <dbReference type="NCBI Taxonomy" id="255045"/>
    <lineage>
        <taxon>Bacteria</taxon>
        <taxon>Pseudomonadati</taxon>
        <taxon>Pseudomonadota</taxon>
        <taxon>Alphaproteobacteria</taxon>
        <taxon>Hyphomicrobiales</taxon>
        <taxon>Nitrobacteraceae</taxon>
        <taxon>Bradyrhizobium</taxon>
    </lineage>
</organism>
<dbReference type="Proteomes" id="UP000243904">
    <property type="component" value="Chromosome I"/>
</dbReference>
<proteinExistence type="predicted"/>
<name>A0A1H1UBF9_9BRAD</name>
<accession>A0A1H1UBF9</accession>
<dbReference type="AlphaFoldDB" id="A0A1H1UBF9"/>
<feature type="region of interest" description="Disordered" evidence="1">
    <location>
        <begin position="46"/>
        <end position="75"/>
    </location>
</feature>
<evidence type="ECO:0000313" key="2">
    <source>
        <dbReference type="EMBL" id="SDS69804.1"/>
    </source>
</evidence>
<keyword evidence="3" id="KW-1185">Reference proteome</keyword>
<sequence length="75" mass="8706">MSNLVRYRAMESLCRQNAVFRPLESWRLLAEAEMWHHKAQEEIASRFKQRTDVSPAEAVTRRTSDALDDSQLLAS</sequence>